<evidence type="ECO:0000256" key="2">
    <source>
        <dbReference type="SAM" id="Phobius"/>
    </source>
</evidence>
<evidence type="ECO:0000313" key="3">
    <source>
        <dbReference type="EMBL" id="CAB4827920.1"/>
    </source>
</evidence>
<feature type="transmembrane region" description="Helical" evidence="2">
    <location>
        <begin position="22"/>
        <end position="43"/>
    </location>
</feature>
<dbReference type="AlphaFoldDB" id="A0A6J7A5Y3"/>
<dbReference type="EMBL" id="CAFAAZ010000018">
    <property type="protein sequence ID" value="CAB4827920.1"/>
    <property type="molecule type" value="Genomic_DNA"/>
</dbReference>
<proteinExistence type="predicted"/>
<gene>
    <name evidence="3" type="ORF">UFOPK3128_01314</name>
</gene>
<feature type="region of interest" description="Disordered" evidence="1">
    <location>
        <begin position="80"/>
        <end position="107"/>
    </location>
</feature>
<organism evidence="3">
    <name type="scientific">freshwater metagenome</name>
    <dbReference type="NCBI Taxonomy" id="449393"/>
    <lineage>
        <taxon>unclassified sequences</taxon>
        <taxon>metagenomes</taxon>
        <taxon>ecological metagenomes</taxon>
    </lineage>
</organism>
<sequence>MSILNLNGPAGRSPRGKRAVKVWMGIGLVIAVLGVGSTLASTITINGGTNQEFGQGVQRTVYCGGNKEITVTPVSSYLNVAEPMPSDSESESSSRESESESASPSASDLAGTFYLSGIKVTDIPEECSGVDFVFSAYDQGNSETSGSPVVISELDSLKITTPTVYWFDDTESESAIKYGGLLSSSRTSYAAAPDQMNLIVYERSAGKGSFTINFKDTMGIKHASIDDVARIVIETQNDAIFDSTRTLITPAP</sequence>
<keyword evidence="2" id="KW-0812">Transmembrane</keyword>
<keyword evidence="2" id="KW-0472">Membrane</keyword>
<name>A0A6J7A5Y3_9ZZZZ</name>
<evidence type="ECO:0000256" key="1">
    <source>
        <dbReference type="SAM" id="MobiDB-lite"/>
    </source>
</evidence>
<protein>
    <submittedName>
        <fullName evidence="3">Unannotated protein</fullName>
    </submittedName>
</protein>
<keyword evidence="2" id="KW-1133">Transmembrane helix</keyword>
<accession>A0A6J7A5Y3</accession>
<reference evidence="3" key="1">
    <citation type="submission" date="2020-05" db="EMBL/GenBank/DDBJ databases">
        <authorList>
            <person name="Chiriac C."/>
            <person name="Salcher M."/>
            <person name="Ghai R."/>
            <person name="Kavagutti S V."/>
        </authorList>
    </citation>
    <scope>NUCLEOTIDE SEQUENCE</scope>
</reference>